<evidence type="ECO:0008006" key="4">
    <source>
        <dbReference type="Google" id="ProtNLM"/>
    </source>
</evidence>
<comment type="caution">
    <text evidence="2">The sequence shown here is derived from an EMBL/GenBank/DDBJ whole genome shotgun (WGS) entry which is preliminary data.</text>
</comment>
<evidence type="ECO:0000313" key="3">
    <source>
        <dbReference type="Proteomes" id="UP000028582"/>
    </source>
</evidence>
<accession>A0A080ZA70</accession>
<name>A0A080ZA70_PHYNI</name>
<organism evidence="2 3">
    <name type="scientific">Phytophthora nicotianae P1976</name>
    <dbReference type="NCBI Taxonomy" id="1317066"/>
    <lineage>
        <taxon>Eukaryota</taxon>
        <taxon>Sar</taxon>
        <taxon>Stramenopiles</taxon>
        <taxon>Oomycota</taxon>
        <taxon>Peronosporomycetes</taxon>
        <taxon>Peronosporales</taxon>
        <taxon>Peronosporaceae</taxon>
        <taxon>Phytophthora</taxon>
    </lineage>
</organism>
<protein>
    <recommendedName>
        <fullName evidence="4">Mediator of RNA polymerase II transcription subunit 1</fullName>
    </recommendedName>
</protein>
<gene>
    <name evidence="2" type="ORF">F444_18771</name>
</gene>
<sequence length="660" mass="71873">MTTPTPAGMGMGAVAAPAGAAIAPNKNSPHLHSVASSLRSCLDGMLPDNLRNDSVAFQQHLAQQKTRLQTEKNSWRFGLNYLFETLKQHKDWYARNQQFVQLRKDVKRFESHVATVRTILAESVSKLDLEAGLRGAELEGRVGAYKIMFEVTKIVSNLSRPLVKLQILKPNESSLSIYCDTFVLDIVLSGGEGAVESASLTTVEKDQTSQFPDRDEDLLASLKLLANGDSANFTEKLNRLINRAELAVKFPAMNFEQLEMELYTKVTEGCSQQKYWTAKRAVEGVRVMFKDPNACIPVVEPPRKRVKIDEAQASAVSAGASGSTTGTADAVAMDGSNGTDDHDDPSKASSSDVLSPLANGEWAGSISFIEWRGEVALHVVGETPLVMVGQQARKLALVAMHKHSDTAQKDVIEDEKLFNEFVSWTTPDGKKPILPRLHFARDRSMCSVFPSRSSLAMRQEYTLTTKEISGGLKLHSFPIPLTNASMETLTNVLQVCGRSLFFHALLLSAFCSRSNIFGQRIPADNDDAVNARIKVDVAAPERITMNTGDLLGAGKQVLIEVNTKPDCSLELSVKYQTETTPSLPLENAATLQKLVSACHSIPLLTYYALKRTVQAKNGPSSAAAGANGEDCNGIAALDGDLSVSMKMEGEGMLLDEMDMF</sequence>
<feature type="region of interest" description="Disordered" evidence="1">
    <location>
        <begin position="314"/>
        <end position="353"/>
    </location>
</feature>
<dbReference type="AlphaFoldDB" id="A0A080ZA70"/>
<reference evidence="2 3" key="1">
    <citation type="submission" date="2013-11" db="EMBL/GenBank/DDBJ databases">
        <title>The Genome Sequence of Phytophthora parasitica P1976.</title>
        <authorList>
            <consortium name="The Broad Institute Genomics Platform"/>
            <person name="Russ C."/>
            <person name="Tyler B."/>
            <person name="Panabieres F."/>
            <person name="Shan W."/>
            <person name="Tripathy S."/>
            <person name="Grunwald N."/>
            <person name="Machado M."/>
            <person name="Johnson C.S."/>
            <person name="Walker B."/>
            <person name="Young S."/>
            <person name="Zeng Q."/>
            <person name="Gargeya S."/>
            <person name="Fitzgerald M."/>
            <person name="Haas B."/>
            <person name="Abouelleil A."/>
            <person name="Allen A.W."/>
            <person name="Alvarado L."/>
            <person name="Arachchi H.M."/>
            <person name="Berlin A.M."/>
            <person name="Chapman S.B."/>
            <person name="Gainer-Dewar J."/>
            <person name="Goldberg J."/>
            <person name="Griggs A."/>
            <person name="Gujja S."/>
            <person name="Hansen M."/>
            <person name="Howarth C."/>
            <person name="Imamovic A."/>
            <person name="Ireland A."/>
            <person name="Larimer J."/>
            <person name="McCowan C."/>
            <person name="Murphy C."/>
            <person name="Pearson M."/>
            <person name="Poon T.W."/>
            <person name="Priest M."/>
            <person name="Roberts A."/>
            <person name="Saif S."/>
            <person name="Shea T."/>
            <person name="Sisk P."/>
            <person name="Sykes S."/>
            <person name="Wortman J."/>
            <person name="Nusbaum C."/>
            <person name="Birren B."/>
        </authorList>
    </citation>
    <scope>NUCLEOTIDE SEQUENCE [LARGE SCALE GENOMIC DNA]</scope>
    <source>
        <strain evidence="2 3">P1976</strain>
    </source>
</reference>
<dbReference type="OrthoDB" id="108408at2759"/>
<dbReference type="Proteomes" id="UP000028582">
    <property type="component" value="Unassembled WGS sequence"/>
</dbReference>
<dbReference type="EMBL" id="ANJA01003473">
    <property type="protein sequence ID" value="ETO63531.1"/>
    <property type="molecule type" value="Genomic_DNA"/>
</dbReference>
<evidence type="ECO:0000256" key="1">
    <source>
        <dbReference type="SAM" id="MobiDB-lite"/>
    </source>
</evidence>
<evidence type="ECO:0000313" key="2">
    <source>
        <dbReference type="EMBL" id="ETO63531.1"/>
    </source>
</evidence>
<feature type="compositionally biased region" description="Low complexity" evidence="1">
    <location>
        <begin position="314"/>
        <end position="332"/>
    </location>
</feature>
<proteinExistence type="predicted"/>